<reference evidence="6" key="1">
    <citation type="submission" date="2009-07" db="EMBL/GenBank/DDBJ databases">
        <title>Complete sequence of Geobacter sp. M21.</title>
        <authorList>
            <consortium name="US DOE Joint Genome Institute"/>
            <person name="Lucas S."/>
            <person name="Copeland A."/>
            <person name="Lapidus A."/>
            <person name="Glavina del Rio T."/>
            <person name="Dalin E."/>
            <person name="Tice H."/>
            <person name="Bruce D."/>
            <person name="Goodwin L."/>
            <person name="Pitluck S."/>
            <person name="Saunders E."/>
            <person name="Brettin T."/>
            <person name="Detter J.C."/>
            <person name="Han C."/>
            <person name="Larimer F."/>
            <person name="Land M."/>
            <person name="Hauser L."/>
            <person name="Kyrpides N."/>
            <person name="Ovchinnikova G."/>
            <person name="Lovley D."/>
        </authorList>
    </citation>
    <scope>NUCLEOTIDE SEQUENCE [LARGE SCALE GENOMIC DNA]</scope>
    <source>
        <strain evidence="6">M21</strain>
    </source>
</reference>
<feature type="domain" description="SsuA/THI5-like" evidence="5">
    <location>
        <begin position="43"/>
        <end position="247"/>
    </location>
</feature>
<dbReference type="PANTHER" id="PTHR30024">
    <property type="entry name" value="ALIPHATIC SULFONATES-BINDING PROTEIN-RELATED"/>
    <property type="match status" value="1"/>
</dbReference>
<organism evidence="6">
    <name type="scientific">Geobacter sp. (strain M21)</name>
    <dbReference type="NCBI Taxonomy" id="443144"/>
    <lineage>
        <taxon>Bacteria</taxon>
        <taxon>Pseudomonadati</taxon>
        <taxon>Thermodesulfobacteriota</taxon>
        <taxon>Desulfuromonadia</taxon>
        <taxon>Geobacterales</taxon>
        <taxon>Geobacteraceae</taxon>
        <taxon>Geobacter</taxon>
    </lineage>
</organism>
<dbReference type="EMBL" id="CP001661">
    <property type="protein sequence ID" value="ACT16545.1"/>
    <property type="molecule type" value="Genomic_DNA"/>
</dbReference>
<dbReference type="PANTHER" id="PTHR30024:SF47">
    <property type="entry name" value="TAURINE-BINDING PERIPLASMIC PROTEIN"/>
    <property type="match status" value="1"/>
</dbReference>
<dbReference type="SUPFAM" id="SSF53850">
    <property type="entry name" value="Periplasmic binding protein-like II"/>
    <property type="match status" value="1"/>
</dbReference>
<comment type="similarity">
    <text evidence="2">Belongs to the bacterial solute-binding protein SsuA/TauA family.</text>
</comment>
<dbReference type="Gene3D" id="3.40.190.10">
    <property type="entry name" value="Periplasmic binding protein-like II"/>
    <property type="match status" value="2"/>
</dbReference>
<dbReference type="HOGENOM" id="CLU_028871_9_0_7"/>
<dbReference type="STRING" id="443144.GM21_0465"/>
<sequence length="327" mass="35879">MRRAAIVLILSLLILGCRSKTPAEPVKPLALRLAYTTKHHSALVHLAAAKGYFQAEGVLLQPMLFEFGKQALAAVSEGKADLATVSETPFVLAALNGQRLSLVASIFTSWKNNGIVARGLASPRDLRGKRIAYTPGTTSEVFLDSFLMSLRIARQEVTLVALAPQQIPAALAAGEVDAASTWNPTLKEAATGLRGAGSVFFDPYLYTETFVLAGNRGYVDANRELMQRVLRALLKAEAYASKHPAEARTLMADAMKLTPELLAEFLDESRLRVSLDRSLLLSLEEESRWALRRKLAPEGAIPNYLEYIDVRPLQEVKPEAIEINIRR</sequence>
<dbReference type="eggNOG" id="COG0715">
    <property type="taxonomic scope" value="Bacteria"/>
</dbReference>
<protein>
    <submittedName>
        <fullName evidence="6">NMT1/THI5 like domain protein</fullName>
    </submittedName>
</protein>
<evidence type="ECO:0000259" key="5">
    <source>
        <dbReference type="Pfam" id="PF09084"/>
    </source>
</evidence>
<dbReference type="PROSITE" id="PS51257">
    <property type="entry name" value="PROKAR_LIPOPROTEIN"/>
    <property type="match status" value="1"/>
</dbReference>
<name>C6DZG3_GEOSM</name>
<proteinExistence type="inferred from homology"/>
<dbReference type="KEGG" id="gem:GM21_0465"/>
<feature type="chain" id="PRO_5002963305" evidence="4">
    <location>
        <begin position="24"/>
        <end position="327"/>
    </location>
</feature>
<evidence type="ECO:0000256" key="2">
    <source>
        <dbReference type="ARBA" id="ARBA00010742"/>
    </source>
</evidence>
<dbReference type="CDD" id="cd01008">
    <property type="entry name" value="PBP2_NrtA_SsuA_CpmA_like"/>
    <property type="match status" value="1"/>
</dbReference>
<comment type="subcellular location">
    <subcellularLocation>
        <location evidence="1">Periplasm</location>
    </subcellularLocation>
</comment>
<dbReference type="AlphaFoldDB" id="C6DZG3"/>
<dbReference type="Pfam" id="PF09084">
    <property type="entry name" value="NMT1"/>
    <property type="match status" value="1"/>
</dbReference>
<accession>C6DZG3</accession>
<feature type="signal peptide" evidence="4">
    <location>
        <begin position="1"/>
        <end position="23"/>
    </location>
</feature>
<evidence type="ECO:0000256" key="4">
    <source>
        <dbReference type="SAM" id="SignalP"/>
    </source>
</evidence>
<dbReference type="InterPro" id="IPR015168">
    <property type="entry name" value="SsuA/THI5"/>
</dbReference>
<dbReference type="OrthoDB" id="9802556at2"/>
<evidence type="ECO:0000256" key="1">
    <source>
        <dbReference type="ARBA" id="ARBA00004418"/>
    </source>
</evidence>
<evidence type="ECO:0000313" key="6">
    <source>
        <dbReference type="EMBL" id="ACT16545.1"/>
    </source>
</evidence>
<dbReference type="GO" id="GO:0042597">
    <property type="term" value="C:periplasmic space"/>
    <property type="evidence" value="ECO:0007669"/>
    <property type="project" value="UniProtKB-SubCell"/>
</dbReference>
<dbReference type="GO" id="GO:0042918">
    <property type="term" value="P:alkanesulfonate transmembrane transport"/>
    <property type="evidence" value="ECO:0007669"/>
    <property type="project" value="TreeGrafter"/>
</dbReference>
<gene>
    <name evidence="6" type="ordered locus">GM21_0465</name>
</gene>
<evidence type="ECO:0000256" key="3">
    <source>
        <dbReference type="ARBA" id="ARBA00022729"/>
    </source>
</evidence>
<keyword evidence="3 4" id="KW-0732">Signal</keyword>